<evidence type="ECO:0000313" key="2">
    <source>
        <dbReference type="Proteomes" id="UP000271098"/>
    </source>
</evidence>
<accession>A0A183EN64</accession>
<name>A0A183EN64_9BILA</name>
<dbReference type="EMBL" id="UYRT01095018">
    <property type="protein sequence ID" value="VDN39973.1"/>
    <property type="molecule type" value="Genomic_DNA"/>
</dbReference>
<gene>
    <name evidence="1" type="ORF">GPUH_LOCUS22405</name>
</gene>
<dbReference type="AlphaFoldDB" id="A0A183EN64"/>
<evidence type="ECO:0000313" key="1">
    <source>
        <dbReference type="EMBL" id="VDN39973.1"/>
    </source>
</evidence>
<dbReference type="OrthoDB" id="5869162at2759"/>
<protein>
    <submittedName>
        <fullName evidence="3">CxC5 domain-containing protein</fullName>
    </submittedName>
</protein>
<reference evidence="3" key="1">
    <citation type="submission" date="2016-06" db="UniProtKB">
        <authorList>
            <consortium name="WormBaseParasite"/>
        </authorList>
    </citation>
    <scope>IDENTIFICATION</scope>
</reference>
<evidence type="ECO:0000313" key="3">
    <source>
        <dbReference type="WBParaSite" id="GPUH_0002243201-mRNA-1"/>
    </source>
</evidence>
<proteinExistence type="predicted"/>
<organism evidence="3">
    <name type="scientific">Gongylonema pulchrum</name>
    <dbReference type="NCBI Taxonomy" id="637853"/>
    <lineage>
        <taxon>Eukaryota</taxon>
        <taxon>Metazoa</taxon>
        <taxon>Ecdysozoa</taxon>
        <taxon>Nematoda</taxon>
        <taxon>Chromadorea</taxon>
        <taxon>Rhabditida</taxon>
        <taxon>Spirurina</taxon>
        <taxon>Spiruromorpha</taxon>
        <taxon>Spiruroidea</taxon>
        <taxon>Gongylonematidae</taxon>
        <taxon>Gongylonema</taxon>
    </lineage>
</organism>
<dbReference type="WBParaSite" id="GPUH_0002243201-mRNA-1">
    <property type="protein sequence ID" value="GPUH_0002243201-mRNA-1"/>
    <property type="gene ID" value="GPUH_0002243201"/>
</dbReference>
<dbReference type="Proteomes" id="UP000271098">
    <property type="component" value="Unassembled WGS sequence"/>
</dbReference>
<sequence>MRSLIQPQAAATELTVILEAWAPVRKVFLCKTAAWQVTLENPIINYICNFLNNYSPPSFADDEVLSITALDFVLRRIRNKCGRQAVVLRTVFEGAIVDFEALRNLFQMAGWSGYYGCPKCYARGGGPVQWTTKSPDSKPRDETQIADEARNADMGFRGYNSFHFSLQNPLQKLYSIRETDDLQMYLAHDAVHLVSNVTLLTLELLCRAVHLLSSRAIPYTEHDQLRNSRDLPAKTSPTYISFVCPAVLPES</sequence>
<keyword evidence="2" id="KW-1185">Reference proteome</keyword>
<reference evidence="1 2" key="2">
    <citation type="submission" date="2018-11" db="EMBL/GenBank/DDBJ databases">
        <authorList>
            <consortium name="Pathogen Informatics"/>
        </authorList>
    </citation>
    <scope>NUCLEOTIDE SEQUENCE [LARGE SCALE GENOMIC DNA]</scope>
</reference>